<evidence type="ECO:0000313" key="9">
    <source>
        <dbReference type="Proteomes" id="UP000326396"/>
    </source>
</evidence>
<dbReference type="PANTHER" id="PTHR32263">
    <property type="entry name" value="INACTIVE POLY [ADP-RIBOSE] POLYMERASE SRO4-RELATED"/>
    <property type="match status" value="1"/>
</dbReference>
<keyword evidence="4" id="KW-0539">Nucleus</keyword>
<evidence type="ECO:0000313" key="8">
    <source>
        <dbReference type="EMBL" id="KAD4889005.1"/>
    </source>
</evidence>
<dbReference type="PROSITE" id="PS51059">
    <property type="entry name" value="PARP_CATALYTIC"/>
    <property type="match status" value="1"/>
</dbReference>
<evidence type="ECO:0000256" key="5">
    <source>
        <dbReference type="SAM" id="MobiDB-lite"/>
    </source>
</evidence>
<evidence type="ECO:0000256" key="3">
    <source>
        <dbReference type="ARBA" id="ARBA00023016"/>
    </source>
</evidence>
<dbReference type="PANTHER" id="PTHR32263:SF12">
    <property type="entry name" value="INACTIVE POLY [ADP-RIBOSE] POLYMERASE SRO4-RELATED"/>
    <property type="match status" value="1"/>
</dbReference>
<evidence type="ECO:0008006" key="10">
    <source>
        <dbReference type="Google" id="ProtNLM"/>
    </source>
</evidence>
<evidence type="ECO:0000259" key="7">
    <source>
        <dbReference type="PROSITE" id="PS51879"/>
    </source>
</evidence>
<evidence type="ECO:0000259" key="6">
    <source>
        <dbReference type="PROSITE" id="PS51059"/>
    </source>
</evidence>
<sequence length="356" mass="39454">MPRSLPASVDRRISGDDDENSSSFGVDGGIYLPVIEGSGSGDRSGDDVDSSSVSDCESVVSGSRFVEPTSIEQKGLVRLDESDKLRGIIGNKFVSRLSDAGVNVQVQYIQRNMFNASGITQAKVSSFQIFAKAVERRNGGDANIKYAWFGASKDEIDKIILHGFGYDNIQKNSFHDHGIVLSADHSPLESVESATADEDGIKHILLCRVLLGKTEVVTRGSTQSHPSCDNFQSGVDDLESPKKYIIWSQQMNTHILPEFVISFKTLTSMNRYELDGAHLLRKPASPWIPIPDLIAALSKILPPKDIKKMTQFRQSYIEHKISRIDMIRGIRKVAGDRVLLMVLKDFTEQRRGNRLV</sequence>
<dbReference type="PROSITE" id="PS51879">
    <property type="entry name" value="RST"/>
    <property type="match status" value="1"/>
</dbReference>
<feature type="domain" description="PARP catalytic" evidence="6">
    <location>
        <begin position="63"/>
        <end position="288"/>
    </location>
</feature>
<gene>
    <name evidence="8" type="ORF">E3N88_21078</name>
</gene>
<dbReference type="OrthoDB" id="6133115at2759"/>
<proteinExistence type="predicted"/>
<comment type="subcellular location">
    <subcellularLocation>
        <location evidence="1">Nucleus</location>
    </subcellularLocation>
</comment>
<dbReference type="InterPro" id="IPR022003">
    <property type="entry name" value="RST"/>
</dbReference>
<feature type="region of interest" description="Disordered" evidence="5">
    <location>
        <begin position="1"/>
        <end position="53"/>
    </location>
</feature>
<reference evidence="8 9" key="1">
    <citation type="submission" date="2019-05" db="EMBL/GenBank/DDBJ databases">
        <title>Mikania micrantha, genome provides insights into the molecular mechanism of rapid growth.</title>
        <authorList>
            <person name="Liu B."/>
        </authorList>
    </citation>
    <scope>NUCLEOTIDE SEQUENCE [LARGE SCALE GENOMIC DNA]</scope>
    <source>
        <strain evidence="8">NLD-2019</strain>
        <tissue evidence="8">Leaf</tissue>
    </source>
</reference>
<name>A0A5N6NLC4_9ASTR</name>
<keyword evidence="2" id="KW-0217">Developmental protein</keyword>
<dbReference type="GO" id="GO:0005634">
    <property type="term" value="C:nucleus"/>
    <property type="evidence" value="ECO:0007669"/>
    <property type="project" value="UniProtKB-SubCell"/>
</dbReference>
<evidence type="ECO:0000256" key="4">
    <source>
        <dbReference type="ARBA" id="ARBA00023242"/>
    </source>
</evidence>
<dbReference type="Proteomes" id="UP000326396">
    <property type="component" value="Linkage Group LG19"/>
</dbReference>
<evidence type="ECO:0000256" key="2">
    <source>
        <dbReference type="ARBA" id="ARBA00022473"/>
    </source>
</evidence>
<dbReference type="Pfam" id="PF12174">
    <property type="entry name" value="RST"/>
    <property type="match status" value="1"/>
</dbReference>
<feature type="domain" description="RST" evidence="7">
    <location>
        <begin position="281"/>
        <end position="352"/>
    </location>
</feature>
<dbReference type="AlphaFoldDB" id="A0A5N6NLC4"/>
<protein>
    <recommendedName>
        <fullName evidence="10">Poly [ADP-ribose] polymerase</fullName>
    </recommendedName>
</protein>
<dbReference type="EMBL" id="SZYD01000011">
    <property type="protein sequence ID" value="KAD4889005.1"/>
    <property type="molecule type" value="Genomic_DNA"/>
</dbReference>
<comment type="caution">
    <text evidence="8">The sequence shown here is derived from an EMBL/GenBank/DDBJ whole genome shotgun (WGS) entry which is preliminary data.</text>
</comment>
<keyword evidence="3" id="KW-0346">Stress response</keyword>
<keyword evidence="9" id="KW-1185">Reference proteome</keyword>
<evidence type="ECO:0000256" key="1">
    <source>
        <dbReference type="ARBA" id="ARBA00004123"/>
    </source>
</evidence>
<dbReference type="InterPro" id="IPR012317">
    <property type="entry name" value="Poly(ADP-ribose)pol_cat_dom"/>
</dbReference>
<accession>A0A5N6NLC4</accession>
<dbReference type="GO" id="GO:0003950">
    <property type="term" value="F:NAD+ poly-ADP-ribosyltransferase activity"/>
    <property type="evidence" value="ECO:0007669"/>
    <property type="project" value="InterPro"/>
</dbReference>
<dbReference type="Gene3D" id="3.90.228.10">
    <property type="match status" value="1"/>
</dbReference>
<organism evidence="8 9">
    <name type="scientific">Mikania micrantha</name>
    <name type="common">bitter vine</name>
    <dbReference type="NCBI Taxonomy" id="192012"/>
    <lineage>
        <taxon>Eukaryota</taxon>
        <taxon>Viridiplantae</taxon>
        <taxon>Streptophyta</taxon>
        <taxon>Embryophyta</taxon>
        <taxon>Tracheophyta</taxon>
        <taxon>Spermatophyta</taxon>
        <taxon>Magnoliopsida</taxon>
        <taxon>eudicotyledons</taxon>
        <taxon>Gunneridae</taxon>
        <taxon>Pentapetalae</taxon>
        <taxon>asterids</taxon>
        <taxon>campanulids</taxon>
        <taxon>Asterales</taxon>
        <taxon>Asteraceae</taxon>
        <taxon>Asteroideae</taxon>
        <taxon>Heliantheae alliance</taxon>
        <taxon>Eupatorieae</taxon>
        <taxon>Mikania</taxon>
    </lineage>
</organism>
<dbReference type="SUPFAM" id="SSF56399">
    <property type="entry name" value="ADP-ribosylation"/>
    <property type="match status" value="1"/>
</dbReference>
<dbReference type="InterPro" id="IPR044964">
    <property type="entry name" value="RCD1/SRO1-5"/>
</dbReference>